<sequence>MDYMKKTIWMIAVLTMMGCGSSSSVSELTPEEYKAFEDLVHNGNYEIRARWARPVSLNSLTALANAGLLAPEDTPSRINLLDNPGYLRVIGDSLSVYLPYYGDRQIGGGYNTLNNAIRFDGIPKKMELEKDEKSKGYRLKMTMDNNTETYTIAAKLVPNSFSTINVNSTHRSGISYSGDFQAFDTEK</sequence>
<dbReference type="Gene3D" id="2.40.128.410">
    <property type="match status" value="1"/>
</dbReference>
<dbReference type="PROSITE" id="PS51257">
    <property type="entry name" value="PROKAR_LIPOPROTEIN"/>
    <property type="match status" value="1"/>
</dbReference>
<reference evidence="2" key="1">
    <citation type="submission" date="2016-11" db="EMBL/GenBank/DDBJ databases">
        <authorList>
            <person name="Varghese N."/>
            <person name="Submissions S."/>
        </authorList>
    </citation>
    <scope>NUCLEOTIDE SEQUENCE [LARGE SCALE GENOMIC DNA]</scope>
    <source>
        <strain evidence="2">DSM 22638</strain>
    </source>
</reference>
<dbReference type="Proteomes" id="UP000184532">
    <property type="component" value="Unassembled WGS sequence"/>
</dbReference>
<name>A0A1M5IMD1_9FLAO</name>
<dbReference type="EMBL" id="FQWL01000001">
    <property type="protein sequence ID" value="SHG29406.1"/>
    <property type="molecule type" value="Genomic_DNA"/>
</dbReference>
<evidence type="ECO:0008006" key="3">
    <source>
        <dbReference type="Google" id="ProtNLM"/>
    </source>
</evidence>
<protein>
    <recommendedName>
        <fullName evidence="3">DUF4251 domain-containing protein</fullName>
    </recommendedName>
</protein>
<evidence type="ECO:0000313" key="1">
    <source>
        <dbReference type="EMBL" id="SHG29406.1"/>
    </source>
</evidence>
<dbReference type="Pfam" id="PF14059">
    <property type="entry name" value="DUF4251"/>
    <property type="match status" value="1"/>
</dbReference>
<dbReference type="InterPro" id="IPR025347">
    <property type="entry name" value="DUF4251"/>
</dbReference>
<dbReference type="OrthoDB" id="1448121at2"/>
<accession>A0A1M5IMD1</accession>
<dbReference type="AlphaFoldDB" id="A0A1M5IMD1"/>
<keyword evidence="2" id="KW-1185">Reference proteome</keyword>
<proteinExistence type="predicted"/>
<gene>
    <name evidence="1" type="ORF">SAMN04488116_0804</name>
</gene>
<evidence type="ECO:0000313" key="2">
    <source>
        <dbReference type="Proteomes" id="UP000184532"/>
    </source>
</evidence>
<dbReference type="STRING" id="570519.SAMN04488116_0804"/>
<dbReference type="RefSeq" id="WP_084732526.1">
    <property type="nucleotide sequence ID" value="NZ_FQWL01000001.1"/>
</dbReference>
<organism evidence="1 2">
    <name type="scientific">Flagellimonas flava</name>
    <dbReference type="NCBI Taxonomy" id="570519"/>
    <lineage>
        <taxon>Bacteria</taxon>
        <taxon>Pseudomonadati</taxon>
        <taxon>Bacteroidota</taxon>
        <taxon>Flavobacteriia</taxon>
        <taxon>Flavobacteriales</taxon>
        <taxon>Flavobacteriaceae</taxon>
        <taxon>Flagellimonas</taxon>
    </lineage>
</organism>